<sequence>MILSLILMSLWTIIWLLYLNQLPAHRRRNPCRLPPANALQKYLRLLLLPCSLTTAYLLNGLDGLFLWAFTAPLTGFLLALILPYPQHPNRPHRRELAKRSQSPQIPAMQIRLSSLLTSAFIVSAAFLGLSPAARADRPWQDAHVQAQITAEHELSLPLATSLSSLPDGSPFALGVTGKLYRLDPVDGHLTTLMDELPPITALTATAQGLWAVTQAPKPALLNIAPDTGVILNHIGFGSALAVGSHISALQVTDNKAFLVDDGAPAFVVIDLQSGHAERLLEGAPSLSSHAPLIRHGQPVTTAQGQSRTGGNVHFLLLDHSKNWLFYQTPTGPLYRIGTTILTDSSLGPAERIEAMTNWRRTPSLGGMAITRDDTLYMVDIDHGDLLAFGADRLPWRLLHDDRLYDAQAISLLKGRTGAQEKLAILTEPTAPTNGVNPASTTNHQHLLEITLP</sequence>
<dbReference type="SUPFAM" id="SSF63829">
    <property type="entry name" value="Calcium-dependent phosphotriesterase"/>
    <property type="match status" value="1"/>
</dbReference>
<dbReference type="InterPro" id="IPR011042">
    <property type="entry name" value="6-blade_b-propeller_TolB-like"/>
</dbReference>
<evidence type="ECO:0000313" key="2">
    <source>
        <dbReference type="EMBL" id="MBA5725175.1"/>
    </source>
</evidence>
<proteinExistence type="predicted"/>
<feature type="transmembrane region" description="Helical" evidence="1">
    <location>
        <begin position="64"/>
        <end position="84"/>
    </location>
</feature>
<dbReference type="EMBL" id="NWUS01000001">
    <property type="protein sequence ID" value="MBA5725175.1"/>
    <property type="molecule type" value="Genomic_DNA"/>
</dbReference>
<accession>A0ABR5ZLP7</accession>
<keyword evidence="3" id="KW-1185">Reference proteome</keyword>
<feature type="transmembrane region" description="Helical" evidence="1">
    <location>
        <begin position="105"/>
        <end position="129"/>
    </location>
</feature>
<evidence type="ECO:0000313" key="3">
    <source>
        <dbReference type="Proteomes" id="UP001516390"/>
    </source>
</evidence>
<gene>
    <name evidence="2" type="ORF">CPA57_02645</name>
</gene>
<organism evidence="2 3">
    <name type="scientific">Bombella favorum</name>
    <dbReference type="NCBI Taxonomy" id="2039164"/>
    <lineage>
        <taxon>Bacteria</taxon>
        <taxon>Pseudomonadati</taxon>
        <taxon>Pseudomonadota</taxon>
        <taxon>Alphaproteobacteria</taxon>
        <taxon>Acetobacterales</taxon>
        <taxon>Acetobacteraceae</taxon>
        <taxon>Bombella</taxon>
    </lineage>
</organism>
<keyword evidence="1" id="KW-1133">Transmembrane helix</keyword>
<dbReference type="RefSeq" id="WP_182081229.1">
    <property type="nucleotide sequence ID" value="NZ_NWUS01000001.1"/>
</dbReference>
<comment type="caution">
    <text evidence="2">The sequence shown here is derived from an EMBL/GenBank/DDBJ whole genome shotgun (WGS) entry which is preliminary data.</text>
</comment>
<dbReference type="Proteomes" id="UP001516390">
    <property type="component" value="Unassembled WGS sequence"/>
</dbReference>
<evidence type="ECO:0000256" key="1">
    <source>
        <dbReference type="SAM" id="Phobius"/>
    </source>
</evidence>
<feature type="transmembrane region" description="Helical" evidence="1">
    <location>
        <begin position="6"/>
        <end position="22"/>
    </location>
</feature>
<dbReference type="Gene3D" id="2.120.10.30">
    <property type="entry name" value="TolB, C-terminal domain"/>
    <property type="match status" value="1"/>
</dbReference>
<name>A0ABR5ZLP7_9PROT</name>
<reference evidence="2 3" key="1">
    <citation type="submission" date="2017-09" db="EMBL/GenBank/DDBJ databases">
        <authorList>
            <person name="Jakob F."/>
        </authorList>
    </citation>
    <scope>NUCLEOTIDE SEQUENCE [LARGE SCALE GENOMIC DNA]</scope>
    <source>
        <strain evidence="2 3">TMW 2.1880</strain>
    </source>
</reference>
<keyword evidence="1" id="KW-0472">Membrane</keyword>
<protein>
    <submittedName>
        <fullName evidence="2">Uncharacterized protein</fullName>
    </submittedName>
</protein>
<keyword evidence="1" id="KW-0812">Transmembrane</keyword>